<dbReference type="VEuPathDB" id="FungiDB:An16g05700"/>
<sequence>MGRKVAFTGFDLRCMGCPNHTRSMIVDFSEKTMMHLSKIKGRSGREERNWSCGKYCVYIARHIRRPRLGPSKISIQQVHSSLGASQVHALEIHIRSRCFAPCLAGTRDYDQVPAIWPLGKTGNNDWEFGRPTWAMSSAIVMSRLMRVNKHYQSLGYQSEWDTPGNEEVFQISRNNGGVIVRFNDLRQSKFSLMAGEHLSKTVGWGGIRVEASNIIPSYTIRAKAAVRPLNARGSKLGRPNGSPLQTIMKQRSKP</sequence>
<reference evidence="2" key="2">
    <citation type="submission" date="2025-08" db="UniProtKB">
        <authorList>
            <consortium name="RefSeq"/>
        </authorList>
    </citation>
    <scope>IDENTIFICATION</scope>
</reference>
<organism evidence="2">
    <name type="scientific">Aspergillus niger</name>
    <dbReference type="NCBI Taxonomy" id="5061"/>
    <lineage>
        <taxon>Eukaryota</taxon>
        <taxon>Fungi</taxon>
        <taxon>Dikarya</taxon>
        <taxon>Ascomycota</taxon>
        <taxon>Pezizomycotina</taxon>
        <taxon>Eurotiomycetes</taxon>
        <taxon>Eurotiomycetidae</taxon>
        <taxon>Eurotiales</taxon>
        <taxon>Aspergillaceae</taxon>
        <taxon>Aspergillus</taxon>
        <taxon>Aspergillus subgen. Circumdati</taxon>
    </lineage>
</organism>
<feature type="region of interest" description="Disordered" evidence="1">
    <location>
        <begin position="231"/>
        <end position="254"/>
    </location>
</feature>
<gene>
    <name evidence="2" type="ORF">An16g05700</name>
</gene>
<protein>
    <submittedName>
        <fullName evidence="2">Uncharacterized protein</fullName>
    </submittedName>
</protein>
<proteinExistence type="predicted"/>
<feature type="compositionally biased region" description="Polar residues" evidence="1">
    <location>
        <begin position="242"/>
        <end position="254"/>
    </location>
</feature>
<accession>A0AAJ8E308</accession>
<dbReference type="GeneID" id="84593443"/>
<name>A0AAJ8E308_ASPNG</name>
<evidence type="ECO:0000256" key="1">
    <source>
        <dbReference type="SAM" id="MobiDB-lite"/>
    </source>
</evidence>
<dbReference type="AlphaFoldDB" id="A0AAJ8E308"/>
<dbReference type="KEGG" id="ang:An16g05700"/>
<evidence type="ECO:0000313" key="2">
    <source>
        <dbReference type="RefSeq" id="XP_059604821.1"/>
    </source>
</evidence>
<dbReference type="RefSeq" id="XP_059604821.1">
    <property type="nucleotide sequence ID" value="XM_059745169.1"/>
</dbReference>
<reference evidence="2" key="1">
    <citation type="submission" date="2025-02" db="EMBL/GenBank/DDBJ databases">
        <authorList>
            <consortium name="NCBI Genome Project"/>
        </authorList>
    </citation>
    <scope>NUCLEOTIDE SEQUENCE</scope>
</reference>